<dbReference type="AlphaFoldDB" id="A0A8J5XZH2"/>
<gene>
    <name evidence="1" type="ORF">KFE25_013483</name>
</gene>
<protein>
    <submittedName>
        <fullName evidence="1">Uncharacterized protein</fullName>
    </submittedName>
</protein>
<keyword evidence="2" id="KW-1185">Reference proteome</keyword>
<name>A0A8J5XZH2_DIALT</name>
<evidence type="ECO:0000313" key="2">
    <source>
        <dbReference type="Proteomes" id="UP000751190"/>
    </source>
</evidence>
<evidence type="ECO:0000313" key="1">
    <source>
        <dbReference type="EMBL" id="KAG8468400.1"/>
    </source>
</evidence>
<organism evidence="1 2">
    <name type="scientific">Diacronema lutheri</name>
    <name type="common">Unicellular marine alga</name>
    <name type="synonym">Monochrysis lutheri</name>
    <dbReference type="NCBI Taxonomy" id="2081491"/>
    <lineage>
        <taxon>Eukaryota</taxon>
        <taxon>Haptista</taxon>
        <taxon>Haptophyta</taxon>
        <taxon>Pavlovophyceae</taxon>
        <taxon>Pavlovales</taxon>
        <taxon>Pavlovaceae</taxon>
        <taxon>Diacronema</taxon>
    </lineage>
</organism>
<dbReference type="Proteomes" id="UP000751190">
    <property type="component" value="Unassembled WGS sequence"/>
</dbReference>
<sequence length="309" mass="35306">MRSYASSMDGIGDFWIQYDRSCPEHSHIDRVAKCLRIAAAAIAELRGFELDVRNSQLQVTSTVQVLRGFPALRANWSEGERFSTWGDRLGRTQHEVFVLSWWRAVDAAAKYNAVWVVEDDVRYGGPVSEFLAEHERRHGPCGTEGAVDYVGAQFKPTFEATGSAYLRAQWAHWTKRASVSAEFERTVPVDKWVRKVEYLEKYGARMLDIIDAALQRGCFAFGEFFASSLCAAQPTGACAMHDIACCPPTSEHEYLKHCNYVGLPQGTPRAQVRDCVALRTRHWVDRIKRDEWDSRGYNTSRRWHHPIKW</sequence>
<comment type="caution">
    <text evidence="1">The sequence shown here is derived from an EMBL/GenBank/DDBJ whole genome shotgun (WGS) entry which is preliminary data.</text>
</comment>
<dbReference type="OrthoDB" id="425265at2759"/>
<accession>A0A8J5XZH2</accession>
<dbReference type="EMBL" id="JAGTXO010000004">
    <property type="protein sequence ID" value="KAG8468400.1"/>
    <property type="molecule type" value="Genomic_DNA"/>
</dbReference>
<proteinExistence type="predicted"/>
<reference evidence="1" key="1">
    <citation type="submission" date="2021-05" db="EMBL/GenBank/DDBJ databases">
        <title>The genome of the haptophyte Pavlova lutheri (Diacronema luteri, Pavlovales) - a model for lipid biosynthesis in eukaryotic algae.</title>
        <authorList>
            <person name="Hulatt C.J."/>
            <person name="Posewitz M.C."/>
        </authorList>
    </citation>
    <scope>NUCLEOTIDE SEQUENCE</scope>
    <source>
        <strain evidence="1">NIVA-4/92</strain>
    </source>
</reference>